<evidence type="ECO:0000313" key="5">
    <source>
        <dbReference type="EMBL" id="GGN77314.1"/>
    </source>
</evidence>
<keyword evidence="2" id="KW-0326">Glycosidase</keyword>
<comment type="caution">
    <text evidence="5">The sequence shown here is derived from an EMBL/GenBank/DDBJ whole genome shotgun (WGS) entry which is preliminary data.</text>
</comment>
<dbReference type="RefSeq" id="WP_188715021.1">
    <property type="nucleotide sequence ID" value="NZ_BAABBD010000001.1"/>
</dbReference>
<reference evidence="6" key="1">
    <citation type="journal article" date="2019" name="Int. J. Syst. Evol. Microbiol.">
        <title>The Global Catalogue of Microorganisms (GCM) 10K type strain sequencing project: providing services to taxonomists for standard genome sequencing and annotation.</title>
        <authorList>
            <consortium name="The Broad Institute Genomics Platform"/>
            <consortium name="The Broad Institute Genome Sequencing Center for Infectious Disease"/>
            <person name="Wu L."/>
            <person name="Ma J."/>
        </authorList>
    </citation>
    <scope>NUCLEOTIDE SEQUENCE [LARGE SCALE GENOMIC DNA]</scope>
    <source>
        <strain evidence="6">CGMCC 1.6960</strain>
    </source>
</reference>
<evidence type="ECO:0000259" key="4">
    <source>
        <dbReference type="PROSITE" id="PS50853"/>
    </source>
</evidence>
<evidence type="ECO:0000313" key="6">
    <source>
        <dbReference type="Proteomes" id="UP000626982"/>
    </source>
</evidence>
<keyword evidence="1" id="KW-0677">Repeat</keyword>
<dbReference type="CDD" id="cd00063">
    <property type="entry name" value="FN3"/>
    <property type="match status" value="2"/>
</dbReference>
<evidence type="ECO:0000256" key="3">
    <source>
        <dbReference type="ARBA" id="ARBA00023326"/>
    </source>
</evidence>
<gene>
    <name evidence="5" type="ORF">GCM10010968_01690</name>
</gene>
<dbReference type="SUPFAM" id="SSF49265">
    <property type="entry name" value="Fibronectin type III"/>
    <property type="match status" value="2"/>
</dbReference>
<dbReference type="InterPro" id="IPR013783">
    <property type="entry name" value="Ig-like_fold"/>
</dbReference>
<dbReference type="PANTHER" id="PTHR13817:SF151">
    <property type="entry name" value="TITIN"/>
    <property type="match status" value="1"/>
</dbReference>
<name>A0ABQ2KC79_9MICO</name>
<dbReference type="InterPro" id="IPR003961">
    <property type="entry name" value="FN3_dom"/>
</dbReference>
<evidence type="ECO:0000256" key="2">
    <source>
        <dbReference type="ARBA" id="ARBA00023295"/>
    </source>
</evidence>
<sequence>MEITTGPAPQRRVSGVATAVAAVIAAIALVFGATSTAAAVPVAPTTPLSTEVTTVPVVTLGVGSQRIDVRWTAAVAPSAVVAQRVQIGWSGVPWTDVSGALGPEVRGFSVAGLTNGTRYAVRVLASTATETLRSTTALATPLGPPSVPRAVDLGVGATSVTLRWTAPSSSGGAPISRFVVHRSSDGLTWTAVSSSVPADSTRLRVDGLRPGVRIHLRIQAVAPGGRSAWVAVHGVPRSVPGAVHAATATAGSGQIRVYWGQPASNGASIQQYVVQRLVSGTWRNVATVGASARSITPEGMVNGVSQSFRVRAVNAVGAGAWSATSRTAPRAPSGCDARYGQMGSGSCVPIASDVDCGGGRGNGPTYFWGPGYVLTSDPYGLDSDGDRIACE</sequence>
<dbReference type="EMBL" id="BMLM01000001">
    <property type="protein sequence ID" value="GGN77314.1"/>
    <property type="molecule type" value="Genomic_DNA"/>
</dbReference>
<keyword evidence="2" id="KW-0378">Hydrolase</keyword>
<keyword evidence="3" id="KW-0624">Polysaccharide degradation</keyword>
<keyword evidence="6" id="KW-1185">Reference proteome</keyword>
<feature type="domain" description="Fibronectin type-III" evidence="4">
    <location>
        <begin position="144"/>
        <end position="242"/>
    </location>
</feature>
<evidence type="ECO:0000256" key="1">
    <source>
        <dbReference type="ARBA" id="ARBA00022737"/>
    </source>
</evidence>
<dbReference type="Proteomes" id="UP000626982">
    <property type="component" value="Unassembled WGS sequence"/>
</dbReference>
<dbReference type="Pfam" id="PF00041">
    <property type="entry name" value="fn3"/>
    <property type="match status" value="2"/>
</dbReference>
<proteinExistence type="predicted"/>
<dbReference type="SMART" id="SM00060">
    <property type="entry name" value="FN3"/>
    <property type="match status" value="3"/>
</dbReference>
<dbReference type="InterPro" id="IPR036116">
    <property type="entry name" value="FN3_sf"/>
</dbReference>
<organism evidence="5 6">
    <name type="scientific">Agrococcus terreus</name>
    <dbReference type="NCBI Taxonomy" id="574649"/>
    <lineage>
        <taxon>Bacteria</taxon>
        <taxon>Bacillati</taxon>
        <taxon>Actinomycetota</taxon>
        <taxon>Actinomycetes</taxon>
        <taxon>Micrococcales</taxon>
        <taxon>Microbacteriaceae</taxon>
        <taxon>Agrococcus</taxon>
    </lineage>
</organism>
<protein>
    <recommendedName>
        <fullName evidence="4">Fibronectin type-III domain-containing protein</fullName>
    </recommendedName>
</protein>
<dbReference type="InterPro" id="IPR050964">
    <property type="entry name" value="Striated_Muscle_Regulatory"/>
</dbReference>
<feature type="domain" description="Fibronectin type-III" evidence="4">
    <location>
        <begin position="243"/>
        <end position="334"/>
    </location>
</feature>
<keyword evidence="3" id="KW-0119">Carbohydrate metabolism</keyword>
<dbReference type="PANTHER" id="PTHR13817">
    <property type="entry name" value="TITIN"/>
    <property type="match status" value="1"/>
</dbReference>
<dbReference type="PROSITE" id="PS50853">
    <property type="entry name" value="FN3"/>
    <property type="match status" value="2"/>
</dbReference>
<dbReference type="Gene3D" id="2.60.40.10">
    <property type="entry name" value="Immunoglobulins"/>
    <property type="match status" value="3"/>
</dbReference>
<accession>A0ABQ2KC79</accession>